<keyword evidence="1" id="KW-0732">Signal</keyword>
<dbReference type="AlphaFoldDB" id="A0A1M6MPV3"/>
<keyword evidence="3" id="KW-1185">Reference proteome</keyword>
<evidence type="ECO:0000313" key="2">
    <source>
        <dbReference type="EMBL" id="SHJ85323.1"/>
    </source>
</evidence>
<dbReference type="EMBL" id="FQZT01000020">
    <property type="protein sequence ID" value="SHJ85323.1"/>
    <property type="molecule type" value="Genomic_DNA"/>
</dbReference>
<gene>
    <name evidence="2" type="ORF">SAMN02745165_03348</name>
</gene>
<feature type="chain" id="PRO_5012252002" evidence="1">
    <location>
        <begin position="24"/>
        <end position="119"/>
    </location>
</feature>
<dbReference type="Proteomes" id="UP000184171">
    <property type="component" value="Unassembled WGS sequence"/>
</dbReference>
<reference evidence="2 3" key="1">
    <citation type="submission" date="2016-11" db="EMBL/GenBank/DDBJ databases">
        <authorList>
            <person name="Jaros S."/>
            <person name="Januszkiewicz K."/>
            <person name="Wedrychowicz H."/>
        </authorList>
    </citation>
    <scope>NUCLEOTIDE SEQUENCE [LARGE SCALE GENOMIC DNA]</scope>
    <source>
        <strain evidence="2 3">DSM 5091</strain>
    </source>
</reference>
<accession>A0A1M6MPV3</accession>
<sequence length="119" mass="14459">MKTRLAILIAGLIFLATPMLAMAHGGDRYDDGPRHHNSWVKDKYKGDYHRYEHRPGVKWRQHQIKKEVRKQVKRELRHERKERKARRHYVQHHRDQRRHVDTKAAILVGLPHLVFHIDW</sequence>
<evidence type="ECO:0000313" key="3">
    <source>
        <dbReference type="Proteomes" id="UP000184171"/>
    </source>
</evidence>
<organism evidence="2 3">
    <name type="scientific">Malonomonas rubra DSM 5091</name>
    <dbReference type="NCBI Taxonomy" id="1122189"/>
    <lineage>
        <taxon>Bacteria</taxon>
        <taxon>Pseudomonadati</taxon>
        <taxon>Thermodesulfobacteriota</taxon>
        <taxon>Desulfuromonadia</taxon>
        <taxon>Desulfuromonadales</taxon>
        <taxon>Geopsychrobacteraceae</taxon>
        <taxon>Malonomonas</taxon>
    </lineage>
</organism>
<evidence type="ECO:0000256" key="1">
    <source>
        <dbReference type="SAM" id="SignalP"/>
    </source>
</evidence>
<name>A0A1M6MPV3_MALRU</name>
<feature type="signal peptide" evidence="1">
    <location>
        <begin position="1"/>
        <end position="23"/>
    </location>
</feature>
<dbReference type="RefSeq" id="WP_072909878.1">
    <property type="nucleotide sequence ID" value="NZ_FQZT01000020.1"/>
</dbReference>
<proteinExistence type="predicted"/>
<protein>
    <submittedName>
        <fullName evidence="2">Uncharacterized protein</fullName>
    </submittedName>
</protein>